<dbReference type="SMART" id="SM00028">
    <property type="entry name" value="TPR"/>
    <property type="match status" value="1"/>
</dbReference>
<accession>A0A284RIP6</accession>
<name>A0A284RIP6_ARMOS</name>
<evidence type="ECO:0008006" key="3">
    <source>
        <dbReference type="Google" id="ProtNLM"/>
    </source>
</evidence>
<organism evidence="1 2">
    <name type="scientific">Armillaria ostoyae</name>
    <name type="common">Armillaria root rot fungus</name>
    <dbReference type="NCBI Taxonomy" id="47428"/>
    <lineage>
        <taxon>Eukaryota</taxon>
        <taxon>Fungi</taxon>
        <taxon>Dikarya</taxon>
        <taxon>Basidiomycota</taxon>
        <taxon>Agaricomycotina</taxon>
        <taxon>Agaricomycetes</taxon>
        <taxon>Agaricomycetidae</taxon>
        <taxon>Agaricales</taxon>
        <taxon>Marasmiineae</taxon>
        <taxon>Physalacriaceae</taxon>
        <taxon>Armillaria</taxon>
    </lineage>
</organism>
<dbReference type="InterPro" id="IPR011990">
    <property type="entry name" value="TPR-like_helical_dom_sf"/>
</dbReference>
<dbReference type="OrthoDB" id="2896590at2759"/>
<dbReference type="AlphaFoldDB" id="A0A284RIP6"/>
<gene>
    <name evidence="1" type="ORF">ARMOST_11979</name>
</gene>
<protein>
    <recommendedName>
        <fullName evidence="3">Tetratricopeptide repeat protein</fullName>
    </recommendedName>
</protein>
<evidence type="ECO:0000313" key="2">
    <source>
        <dbReference type="Proteomes" id="UP000219338"/>
    </source>
</evidence>
<dbReference type="SUPFAM" id="SSF48452">
    <property type="entry name" value="TPR-like"/>
    <property type="match status" value="1"/>
</dbReference>
<dbReference type="Proteomes" id="UP000219338">
    <property type="component" value="Unassembled WGS sequence"/>
</dbReference>
<dbReference type="OMA" id="KNMKECS"/>
<dbReference type="Gene3D" id="1.25.40.10">
    <property type="entry name" value="Tetratricopeptide repeat domain"/>
    <property type="match status" value="1"/>
</dbReference>
<dbReference type="EMBL" id="FUEG01000009">
    <property type="protein sequence ID" value="SJL08612.1"/>
    <property type="molecule type" value="Genomic_DNA"/>
</dbReference>
<reference evidence="2" key="1">
    <citation type="journal article" date="2017" name="Nat. Ecol. Evol.">
        <title>Genome expansion and lineage-specific genetic innovations in the forest pathogenic fungi Armillaria.</title>
        <authorList>
            <person name="Sipos G."/>
            <person name="Prasanna A.N."/>
            <person name="Walter M.C."/>
            <person name="O'Connor E."/>
            <person name="Balint B."/>
            <person name="Krizsan K."/>
            <person name="Kiss B."/>
            <person name="Hess J."/>
            <person name="Varga T."/>
            <person name="Slot J."/>
            <person name="Riley R."/>
            <person name="Boka B."/>
            <person name="Rigling D."/>
            <person name="Barry K."/>
            <person name="Lee J."/>
            <person name="Mihaltcheva S."/>
            <person name="LaButti K."/>
            <person name="Lipzen A."/>
            <person name="Waldron R."/>
            <person name="Moloney N.M."/>
            <person name="Sperisen C."/>
            <person name="Kredics L."/>
            <person name="Vagvoelgyi C."/>
            <person name="Patrignani A."/>
            <person name="Fitzpatrick D."/>
            <person name="Nagy I."/>
            <person name="Doyle S."/>
            <person name="Anderson J.B."/>
            <person name="Grigoriev I.V."/>
            <person name="Gueldener U."/>
            <person name="Muensterkoetter M."/>
            <person name="Nagy L.G."/>
        </authorList>
    </citation>
    <scope>NUCLEOTIDE SEQUENCE [LARGE SCALE GENOMIC DNA]</scope>
    <source>
        <strain evidence="2">C18/9</strain>
    </source>
</reference>
<evidence type="ECO:0000313" key="1">
    <source>
        <dbReference type="EMBL" id="SJL08612.1"/>
    </source>
</evidence>
<dbReference type="InterPro" id="IPR019734">
    <property type="entry name" value="TPR_rpt"/>
</dbReference>
<keyword evidence="2" id="KW-1185">Reference proteome</keyword>
<sequence length="135" mass="15760">MSIFFGSVSSGISQDDEPIVQKVRRHIREGEYTQAEEILLDQKKRYQSVPSLPGEMGTYKEVLREFYTLVCYCFGDLYRAQKQWAKAVQYYQEGLELFKQCESVEGFDDGSEDLKKETADARKNMKECSDRVRKE</sequence>
<proteinExistence type="predicted"/>